<organism evidence="1 2">
    <name type="scientific">Pristionchus pacificus</name>
    <name type="common">Parasitic nematode worm</name>
    <dbReference type="NCBI Taxonomy" id="54126"/>
    <lineage>
        <taxon>Eukaryota</taxon>
        <taxon>Metazoa</taxon>
        <taxon>Ecdysozoa</taxon>
        <taxon>Nematoda</taxon>
        <taxon>Chromadorea</taxon>
        <taxon>Rhabditida</taxon>
        <taxon>Rhabditina</taxon>
        <taxon>Diplogasteromorpha</taxon>
        <taxon>Diplogasteroidea</taxon>
        <taxon>Neodiplogasteridae</taxon>
        <taxon>Pristionchus</taxon>
    </lineage>
</organism>
<accession>A0A2A6C9M8</accession>
<dbReference type="Proteomes" id="UP000005239">
    <property type="component" value="Unassembled WGS sequence"/>
</dbReference>
<evidence type="ECO:0000313" key="1">
    <source>
        <dbReference type="EnsemblMetazoa" id="PPA38978.1"/>
    </source>
</evidence>
<protein>
    <submittedName>
        <fullName evidence="1">Uncharacterized protein</fullName>
    </submittedName>
</protein>
<proteinExistence type="predicted"/>
<gene>
    <name evidence="1" type="primary">WBGene00277347</name>
</gene>
<sequence>MRFSLASILALLAVIVGLTMGVPPADTEATMRLLRNLNRYSQFLDDLDLYNDSPIKRASLAGPRPLRFG</sequence>
<dbReference type="AlphaFoldDB" id="A0A2A6C9M8"/>
<accession>A0A8R1URJ6</accession>
<evidence type="ECO:0000313" key="2">
    <source>
        <dbReference type="Proteomes" id="UP000005239"/>
    </source>
</evidence>
<dbReference type="EnsemblMetazoa" id="PPA38978.1">
    <property type="protein sequence ID" value="PPA38978.1"/>
    <property type="gene ID" value="WBGene00277347"/>
</dbReference>
<name>A0A2A6C9M8_PRIPA</name>
<reference evidence="1" key="2">
    <citation type="submission" date="2022-06" db="UniProtKB">
        <authorList>
            <consortium name="EnsemblMetazoa"/>
        </authorList>
    </citation>
    <scope>IDENTIFICATION</scope>
    <source>
        <strain evidence="1">PS312</strain>
    </source>
</reference>
<reference evidence="2" key="1">
    <citation type="journal article" date="2008" name="Nat. Genet.">
        <title>The Pristionchus pacificus genome provides a unique perspective on nematode lifestyle and parasitism.</title>
        <authorList>
            <person name="Dieterich C."/>
            <person name="Clifton S.W."/>
            <person name="Schuster L.N."/>
            <person name="Chinwalla A."/>
            <person name="Delehaunty K."/>
            <person name="Dinkelacker I."/>
            <person name="Fulton L."/>
            <person name="Fulton R."/>
            <person name="Godfrey J."/>
            <person name="Minx P."/>
            <person name="Mitreva M."/>
            <person name="Roeseler W."/>
            <person name="Tian H."/>
            <person name="Witte H."/>
            <person name="Yang S.P."/>
            <person name="Wilson R.K."/>
            <person name="Sommer R.J."/>
        </authorList>
    </citation>
    <scope>NUCLEOTIDE SEQUENCE [LARGE SCALE GENOMIC DNA]</scope>
    <source>
        <strain evidence="2">PS312</strain>
    </source>
</reference>
<keyword evidence="2" id="KW-1185">Reference proteome</keyword>